<feature type="transmembrane region" description="Helical" evidence="1">
    <location>
        <begin position="76"/>
        <end position="104"/>
    </location>
</feature>
<accession>A0ABW0P4B4</accession>
<proteinExistence type="predicted"/>
<gene>
    <name evidence="2" type="ORF">ACFPN9_18655</name>
</gene>
<dbReference type="RefSeq" id="WP_066735389.1">
    <property type="nucleotide sequence ID" value="NZ_JBHSLU010000063.1"/>
</dbReference>
<evidence type="ECO:0000313" key="3">
    <source>
        <dbReference type="Proteomes" id="UP001596060"/>
    </source>
</evidence>
<dbReference type="EMBL" id="JBHSLU010000063">
    <property type="protein sequence ID" value="MFC5507265.1"/>
    <property type="molecule type" value="Genomic_DNA"/>
</dbReference>
<keyword evidence="1" id="KW-0472">Membrane</keyword>
<name>A0ABW0P4B4_9HYPH</name>
<evidence type="ECO:0000256" key="1">
    <source>
        <dbReference type="SAM" id="Phobius"/>
    </source>
</evidence>
<feature type="transmembrane region" description="Helical" evidence="1">
    <location>
        <begin position="43"/>
        <end position="64"/>
    </location>
</feature>
<reference evidence="3" key="1">
    <citation type="journal article" date="2019" name="Int. J. Syst. Evol. Microbiol.">
        <title>The Global Catalogue of Microorganisms (GCM) 10K type strain sequencing project: providing services to taxonomists for standard genome sequencing and annotation.</title>
        <authorList>
            <consortium name="The Broad Institute Genomics Platform"/>
            <consortium name="The Broad Institute Genome Sequencing Center for Infectious Disease"/>
            <person name="Wu L."/>
            <person name="Ma J."/>
        </authorList>
    </citation>
    <scope>NUCLEOTIDE SEQUENCE [LARGE SCALE GENOMIC DNA]</scope>
    <source>
        <strain evidence="3">CCUG 43117</strain>
    </source>
</reference>
<comment type="caution">
    <text evidence="2">The sequence shown here is derived from an EMBL/GenBank/DDBJ whole genome shotgun (WGS) entry which is preliminary data.</text>
</comment>
<sequence>MIRSLWSRLRSAGRSVWHFVLETQIARLVIIAWRLWPDLKLPSALVALLVCGCLFLAVATARTVHLTLAPASPTGIGAGLAAALAFLLVLELAALTATAGLGLSLQLARDLGRHRIAALLALATLLAVAATLLRLNAGDALGSDAAVTFGFTAVLLALTVWFERRYRNPGWRRFRDFHVDVVEARRFLMRAAHGV</sequence>
<dbReference type="Proteomes" id="UP001596060">
    <property type="component" value="Unassembled WGS sequence"/>
</dbReference>
<keyword evidence="3" id="KW-1185">Reference proteome</keyword>
<keyword evidence="1" id="KW-1133">Transmembrane helix</keyword>
<feature type="transmembrane region" description="Helical" evidence="1">
    <location>
        <begin position="145"/>
        <end position="162"/>
    </location>
</feature>
<protein>
    <submittedName>
        <fullName evidence="2">Uncharacterized protein</fullName>
    </submittedName>
</protein>
<keyword evidence="1" id="KW-0812">Transmembrane</keyword>
<evidence type="ECO:0000313" key="2">
    <source>
        <dbReference type="EMBL" id="MFC5507265.1"/>
    </source>
</evidence>
<feature type="transmembrane region" description="Helical" evidence="1">
    <location>
        <begin position="116"/>
        <end position="133"/>
    </location>
</feature>
<organism evidence="2 3">
    <name type="scientific">Bosea massiliensis</name>
    <dbReference type="NCBI Taxonomy" id="151419"/>
    <lineage>
        <taxon>Bacteria</taxon>
        <taxon>Pseudomonadati</taxon>
        <taxon>Pseudomonadota</taxon>
        <taxon>Alphaproteobacteria</taxon>
        <taxon>Hyphomicrobiales</taxon>
        <taxon>Boseaceae</taxon>
        <taxon>Bosea</taxon>
    </lineage>
</organism>